<feature type="transmembrane region" description="Helical" evidence="2">
    <location>
        <begin position="39"/>
        <end position="59"/>
    </location>
</feature>
<dbReference type="NCBIfam" id="TIGR00026">
    <property type="entry name" value="hi_GC_TIGR00026"/>
    <property type="match status" value="1"/>
</dbReference>
<dbReference type="AlphaFoldDB" id="A0A916SW94"/>
<keyword evidence="2" id="KW-0812">Transmembrane</keyword>
<evidence type="ECO:0008006" key="5">
    <source>
        <dbReference type="Google" id="ProtNLM"/>
    </source>
</evidence>
<reference evidence="3" key="2">
    <citation type="submission" date="2020-09" db="EMBL/GenBank/DDBJ databases">
        <authorList>
            <person name="Sun Q."/>
            <person name="Zhou Y."/>
        </authorList>
    </citation>
    <scope>NUCLEOTIDE SEQUENCE</scope>
    <source>
        <strain evidence="3">CGMCC 1.15085</strain>
    </source>
</reference>
<dbReference type="Gene3D" id="2.30.110.10">
    <property type="entry name" value="Electron Transport, Fmn-binding Protein, Chain A"/>
    <property type="match status" value="1"/>
</dbReference>
<dbReference type="Pfam" id="PF04075">
    <property type="entry name" value="F420H2_quin_red"/>
    <property type="match status" value="1"/>
</dbReference>
<gene>
    <name evidence="3" type="ORF">GCM10011492_02950</name>
</gene>
<dbReference type="GO" id="GO:0016491">
    <property type="term" value="F:oxidoreductase activity"/>
    <property type="evidence" value="ECO:0007669"/>
    <property type="project" value="InterPro"/>
</dbReference>
<dbReference type="InterPro" id="IPR012349">
    <property type="entry name" value="Split_barrel_FMN-bd"/>
</dbReference>
<comment type="caution">
    <text evidence="3">The sequence shown here is derived from an EMBL/GenBank/DDBJ whole genome shotgun (WGS) entry which is preliminary data.</text>
</comment>
<evidence type="ECO:0000256" key="2">
    <source>
        <dbReference type="SAM" id="Phobius"/>
    </source>
</evidence>
<keyword evidence="4" id="KW-1185">Reference proteome</keyword>
<feature type="transmembrane region" description="Helical" evidence="2">
    <location>
        <begin position="12"/>
        <end position="33"/>
    </location>
</feature>
<dbReference type="InterPro" id="IPR004378">
    <property type="entry name" value="F420H2_quin_Rdtase"/>
</dbReference>
<organism evidence="3 4">
    <name type="scientific">Flexivirga endophytica</name>
    <dbReference type="NCBI Taxonomy" id="1849103"/>
    <lineage>
        <taxon>Bacteria</taxon>
        <taxon>Bacillati</taxon>
        <taxon>Actinomycetota</taxon>
        <taxon>Actinomycetes</taxon>
        <taxon>Micrococcales</taxon>
        <taxon>Dermacoccaceae</taxon>
        <taxon>Flexivirga</taxon>
    </lineage>
</organism>
<sequence>MDQYKRMAWRIGAMGIASAVLLAIQVAQVALGWNGATTAWVYAVVLPLNIVLTLTFPSGKATVVRFVQRWVVNPPVRLLLHLGAMPMGYALLETRGRRTGKPRRTPVGNGRQGEVFWIVAEHGRRAGYVRNIASDPRVRIRMRLGLRFRWVEGIASIRPDLDPIAVQRRLAAWHPLRALNAVQVQVLGSELLVVRVELDRPVVVRRGVCQARPTHRDDKPTPAQRRPDQAVARANS</sequence>
<evidence type="ECO:0000313" key="3">
    <source>
        <dbReference type="EMBL" id="GGB16574.1"/>
    </source>
</evidence>
<evidence type="ECO:0000256" key="1">
    <source>
        <dbReference type="SAM" id="MobiDB-lite"/>
    </source>
</evidence>
<feature type="compositionally biased region" description="Basic and acidic residues" evidence="1">
    <location>
        <begin position="214"/>
        <end position="228"/>
    </location>
</feature>
<dbReference type="EMBL" id="BMHI01000001">
    <property type="protein sequence ID" value="GGB16574.1"/>
    <property type="molecule type" value="Genomic_DNA"/>
</dbReference>
<proteinExistence type="predicted"/>
<dbReference type="RefSeq" id="WP_229749371.1">
    <property type="nucleotide sequence ID" value="NZ_BMHI01000001.1"/>
</dbReference>
<feature type="region of interest" description="Disordered" evidence="1">
    <location>
        <begin position="209"/>
        <end position="236"/>
    </location>
</feature>
<dbReference type="SUPFAM" id="SSF50475">
    <property type="entry name" value="FMN-binding split barrel"/>
    <property type="match status" value="1"/>
</dbReference>
<protein>
    <recommendedName>
        <fullName evidence="5">Nitroreductase family deazaflavin-dependent oxidoreductase</fullName>
    </recommendedName>
</protein>
<evidence type="ECO:0000313" key="4">
    <source>
        <dbReference type="Proteomes" id="UP000636793"/>
    </source>
</evidence>
<dbReference type="Proteomes" id="UP000636793">
    <property type="component" value="Unassembled WGS sequence"/>
</dbReference>
<accession>A0A916SW94</accession>
<reference evidence="3" key="1">
    <citation type="journal article" date="2014" name="Int. J. Syst. Evol. Microbiol.">
        <title>Complete genome sequence of Corynebacterium casei LMG S-19264T (=DSM 44701T), isolated from a smear-ripened cheese.</title>
        <authorList>
            <consortium name="US DOE Joint Genome Institute (JGI-PGF)"/>
            <person name="Walter F."/>
            <person name="Albersmeier A."/>
            <person name="Kalinowski J."/>
            <person name="Ruckert C."/>
        </authorList>
    </citation>
    <scope>NUCLEOTIDE SEQUENCE</scope>
    <source>
        <strain evidence="3">CGMCC 1.15085</strain>
    </source>
</reference>
<keyword evidence="2" id="KW-1133">Transmembrane helix</keyword>
<keyword evidence="2" id="KW-0472">Membrane</keyword>
<name>A0A916SW94_9MICO</name>